<reference evidence="3" key="1">
    <citation type="journal article" date="2013" name="Science">
        <title>Comparative analysis of bat genomes provides insight into the evolution of flight and immunity.</title>
        <authorList>
            <person name="Zhang G."/>
            <person name="Cowled C."/>
            <person name="Shi Z."/>
            <person name="Huang Z."/>
            <person name="Bishop-Lilly K.A."/>
            <person name="Fang X."/>
            <person name="Wynne J.W."/>
            <person name="Xiong Z."/>
            <person name="Baker M.L."/>
            <person name="Zhao W."/>
            <person name="Tachedjian M."/>
            <person name="Zhu Y."/>
            <person name="Zhou P."/>
            <person name="Jiang X."/>
            <person name="Ng J."/>
            <person name="Yang L."/>
            <person name="Wu L."/>
            <person name="Xiao J."/>
            <person name="Feng Y."/>
            <person name="Chen Y."/>
            <person name="Sun X."/>
            <person name="Zhang Y."/>
            <person name="Marsh G.A."/>
            <person name="Crameri G."/>
            <person name="Broder C.C."/>
            <person name="Frey K.G."/>
            <person name="Wang L.F."/>
            <person name="Wang J."/>
        </authorList>
    </citation>
    <scope>NUCLEOTIDE SEQUENCE [LARGE SCALE GENOMIC DNA]</scope>
</reference>
<dbReference type="AlphaFoldDB" id="L5JZB6"/>
<keyword evidence="3" id="KW-1185">Reference proteome</keyword>
<protein>
    <submittedName>
        <fullName evidence="2">Uncharacterized protein</fullName>
    </submittedName>
</protein>
<organism evidence="2 3">
    <name type="scientific">Pteropus alecto</name>
    <name type="common">Black flying fox</name>
    <dbReference type="NCBI Taxonomy" id="9402"/>
    <lineage>
        <taxon>Eukaryota</taxon>
        <taxon>Metazoa</taxon>
        <taxon>Chordata</taxon>
        <taxon>Craniata</taxon>
        <taxon>Vertebrata</taxon>
        <taxon>Euteleostomi</taxon>
        <taxon>Mammalia</taxon>
        <taxon>Eutheria</taxon>
        <taxon>Laurasiatheria</taxon>
        <taxon>Chiroptera</taxon>
        <taxon>Yinpterochiroptera</taxon>
        <taxon>Pteropodoidea</taxon>
        <taxon>Pteropodidae</taxon>
        <taxon>Pteropodinae</taxon>
        <taxon>Pteropus</taxon>
    </lineage>
</organism>
<name>L5JZB6_PTEAL</name>
<accession>L5JZB6</accession>
<gene>
    <name evidence="2" type="ORF">PAL_GLEAN10024705</name>
</gene>
<feature type="region of interest" description="Disordered" evidence="1">
    <location>
        <begin position="134"/>
        <end position="153"/>
    </location>
</feature>
<feature type="region of interest" description="Disordered" evidence="1">
    <location>
        <begin position="1"/>
        <end position="33"/>
    </location>
</feature>
<evidence type="ECO:0000256" key="1">
    <source>
        <dbReference type="SAM" id="MobiDB-lite"/>
    </source>
</evidence>
<dbReference type="InParanoid" id="L5JZB6"/>
<evidence type="ECO:0000313" key="2">
    <source>
        <dbReference type="EMBL" id="ELK04392.1"/>
    </source>
</evidence>
<evidence type="ECO:0000313" key="3">
    <source>
        <dbReference type="Proteomes" id="UP000010552"/>
    </source>
</evidence>
<dbReference type="Proteomes" id="UP000010552">
    <property type="component" value="Unassembled WGS sequence"/>
</dbReference>
<sequence>MSTCSCRLDPTAGPLSHGERRAGGSWGPEEGSAVCWEKPPRGLSGERTLQHCPVKQTQDGTAATGEGRLCSPKPPGHAKASAEALFWDPGEDVPKPVRIYRSGHLAHLLTRPGSRVSDGRQPMSSVLAAAAVTRGEGRDGKQRHHAHPAAATGRKGARLMGCDSLMAFGCSIPWMGQRQERLWAYTHSSRCHSAGPPAGPGSHSIAVISHEDAKHKKIAFREKC</sequence>
<dbReference type="EMBL" id="KB031072">
    <property type="protein sequence ID" value="ELK04392.1"/>
    <property type="molecule type" value="Genomic_DNA"/>
</dbReference>
<proteinExistence type="predicted"/>